<dbReference type="InterPro" id="IPR010737">
    <property type="entry name" value="4-carb_acid_sugar_kinase_N"/>
</dbReference>
<dbReference type="SUPFAM" id="SSF142764">
    <property type="entry name" value="YgbK-like"/>
    <property type="match status" value="1"/>
</dbReference>
<dbReference type="EC" id="2.7.1.217" evidence="10"/>
<evidence type="ECO:0000256" key="9">
    <source>
        <dbReference type="ARBA" id="ARBA00037335"/>
    </source>
</evidence>
<dbReference type="InterPro" id="IPR037051">
    <property type="entry name" value="4-carb_acid_sugar_kinase_N_sf"/>
</dbReference>
<feature type="domain" description="Four-carbon acid sugar kinase N-terminal" evidence="13">
    <location>
        <begin position="3"/>
        <end position="221"/>
    </location>
</feature>
<sequence>MLLGCIGDDFTGSSDLGNTLTRAGMACVQYVGVPDAPAAPGVEAGIVALKSRSIPAAQAVEQSLAALAWLRAQGAQQILFKICSTFDSTDAGNIGPVAEALADALGAHPVIVCPAFPATGRTVYQGHLFVGDRLLSESGMEAHPLTPMRDPDLRRVLARQAAGAVGHLPLGTVRGDLAGALAAPGPRLRVADAVEDADLVTLGRAAAGCRLLVGGSGIALGLPGNFAGLRGAAAAWRPARGPAVALSGSCSRATLAQVAYHAARHPSRAILPEAAVAGMDVDALADWAMAQAAGGAVPLIHSSAPPDAVAAAQALFGADTVAAAVEGVFAALARALVARGVARLITAGGETSGTVVTGLGLHALEIGPEIDPGVPMIRADSGAGDLVLALKSGNFGAEDFLEKAARRMEGGA</sequence>
<dbReference type="Gene3D" id="3.40.980.20">
    <property type="entry name" value="Four-carbon acid sugar kinase, nucleotide binding domain"/>
    <property type="match status" value="1"/>
</dbReference>
<evidence type="ECO:0000256" key="7">
    <source>
        <dbReference type="ARBA" id="ARBA00035898"/>
    </source>
</evidence>
<dbReference type="InterPro" id="IPR042213">
    <property type="entry name" value="NBD_C_sf"/>
</dbReference>
<keyword evidence="3" id="KW-0547">Nucleotide-binding</keyword>
<reference evidence="15" key="1">
    <citation type="submission" date="2017-05" db="EMBL/GenBank/DDBJ databases">
        <authorList>
            <person name="Imhoff J.F."/>
            <person name="Rahn T."/>
            <person name="Kuenzel S."/>
            <person name="Neulinger S.C."/>
        </authorList>
    </citation>
    <scope>NUCLEOTIDE SEQUENCE</scope>
    <source>
        <strain evidence="15">LMG 28126</strain>
    </source>
</reference>
<protein>
    <recommendedName>
        <fullName evidence="11">3-oxo-tetronate kinase</fullName>
        <ecNumber evidence="10">2.7.1.217</ecNumber>
    </recommendedName>
    <alternativeName>
        <fullName evidence="12">3-dehydrotetronate 4-kinase</fullName>
    </alternativeName>
</protein>
<dbReference type="Pfam" id="PF07005">
    <property type="entry name" value="SBD_N"/>
    <property type="match status" value="1"/>
</dbReference>
<keyword evidence="5" id="KW-0067">ATP-binding</keyword>
<evidence type="ECO:0000313" key="16">
    <source>
        <dbReference type="Proteomes" id="UP000706333"/>
    </source>
</evidence>
<evidence type="ECO:0000256" key="11">
    <source>
        <dbReference type="ARBA" id="ARBA00039461"/>
    </source>
</evidence>
<dbReference type="Proteomes" id="UP000706333">
    <property type="component" value="Unassembled WGS sequence"/>
</dbReference>
<evidence type="ECO:0000256" key="3">
    <source>
        <dbReference type="ARBA" id="ARBA00022741"/>
    </source>
</evidence>
<proteinExistence type="inferred from homology"/>
<evidence type="ECO:0000256" key="8">
    <source>
        <dbReference type="ARBA" id="ARBA00036346"/>
    </source>
</evidence>
<comment type="catalytic activity">
    <reaction evidence="7">
        <text>3-dehydro-L-erythronate + ATP = 3-dehydro-4-O-phospho-L-erythronate + ADP + H(+)</text>
        <dbReference type="Rhea" id="RHEA:52552"/>
        <dbReference type="ChEBI" id="CHEBI:15378"/>
        <dbReference type="ChEBI" id="CHEBI:30616"/>
        <dbReference type="ChEBI" id="CHEBI:136592"/>
        <dbReference type="ChEBI" id="CHEBI:136670"/>
        <dbReference type="ChEBI" id="CHEBI:456216"/>
        <dbReference type="EC" id="2.7.1.217"/>
    </reaction>
</comment>
<dbReference type="Gene3D" id="3.40.50.10840">
    <property type="entry name" value="Putative sugar-binding, N-terminal domain"/>
    <property type="match status" value="1"/>
</dbReference>
<evidence type="ECO:0000256" key="5">
    <source>
        <dbReference type="ARBA" id="ARBA00022840"/>
    </source>
</evidence>
<keyword evidence="2" id="KW-0808">Transferase</keyword>
<keyword evidence="16" id="KW-1185">Reference proteome</keyword>
<dbReference type="GO" id="GO:0016301">
    <property type="term" value="F:kinase activity"/>
    <property type="evidence" value="ECO:0007669"/>
    <property type="project" value="UniProtKB-KW"/>
</dbReference>
<accession>A0A934WK27</accession>
<evidence type="ECO:0000256" key="2">
    <source>
        <dbReference type="ARBA" id="ARBA00022679"/>
    </source>
</evidence>
<evidence type="ECO:0000313" key="15">
    <source>
        <dbReference type="EMBL" id="MBK5928681.1"/>
    </source>
</evidence>
<dbReference type="InterPro" id="IPR050007">
    <property type="entry name" value="OtnK"/>
</dbReference>
<comment type="caution">
    <text evidence="15">The sequence shown here is derived from an EMBL/GenBank/DDBJ whole genome shotgun (WGS) entry which is preliminary data.</text>
</comment>
<gene>
    <name evidence="15" type="ORF">CCR87_15300</name>
</gene>
<dbReference type="Pfam" id="PF17042">
    <property type="entry name" value="NBD_C"/>
    <property type="match status" value="1"/>
</dbReference>
<evidence type="ECO:0000259" key="13">
    <source>
        <dbReference type="Pfam" id="PF07005"/>
    </source>
</evidence>
<evidence type="ECO:0000256" key="12">
    <source>
        <dbReference type="ARBA" id="ARBA00041377"/>
    </source>
</evidence>
<evidence type="ECO:0000256" key="1">
    <source>
        <dbReference type="ARBA" id="ARBA00005715"/>
    </source>
</evidence>
<comment type="function">
    <text evidence="9">Catalyzes the ATP-dependent phosphorylation of 3-oxo-tetronate to 3-oxo-tetronate 4-phosphate.</text>
</comment>
<evidence type="ECO:0000256" key="10">
    <source>
        <dbReference type="ARBA" id="ARBA00039095"/>
    </source>
</evidence>
<dbReference type="InterPro" id="IPR031475">
    <property type="entry name" value="NBD_C"/>
</dbReference>
<name>A0A934WK27_9RHOB</name>
<dbReference type="GO" id="GO:0005524">
    <property type="term" value="F:ATP binding"/>
    <property type="evidence" value="ECO:0007669"/>
    <property type="project" value="UniProtKB-KW"/>
</dbReference>
<evidence type="ECO:0000256" key="4">
    <source>
        <dbReference type="ARBA" id="ARBA00022777"/>
    </source>
</evidence>
<organism evidence="15 16">
    <name type="scientific">Rhodobaculum claviforme</name>
    <dbReference type="NCBI Taxonomy" id="1549854"/>
    <lineage>
        <taxon>Bacteria</taxon>
        <taxon>Pseudomonadati</taxon>
        <taxon>Pseudomonadota</taxon>
        <taxon>Alphaproteobacteria</taxon>
        <taxon>Rhodobacterales</taxon>
        <taxon>Paracoccaceae</taxon>
        <taxon>Rhodobaculum</taxon>
    </lineage>
</organism>
<dbReference type="RefSeq" id="WP_201158443.1">
    <property type="nucleotide sequence ID" value="NZ_NHSD01000319.1"/>
</dbReference>
<keyword evidence="6" id="KW-0119">Carbohydrate metabolism</keyword>
<comment type="similarity">
    <text evidence="1">Belongs to the four-carbon acid sugar kinase family.</text>
</comment>
<reference evidence="15" key="2">
    <citation type="journal article" date="2020" name="Microorganisms">
        <title>Osmotic Adaptation and Compatible Solute Biosynthesis of Phototrophic Bacteria as Revealed from Genome Analyses.</title>
        <authorList>
            <person name="Imhoff J.F."/>
            <person name="Rahn T."/>
            <person name="Kunzel S."/>
            <person name="Keller A."/>
            <person name="Neulinger S.C."/>
        </authorList>
    </citation>
    <scope>NUCLEOTIDE SEQUENCE</scope>
    <source>
        <strain evidence="15">LMG 28126</strain>
    </source>
</reference>
<dbReference type="EMBL" id="NHSD01000319">
    <property type="protein sequence ID" value="MBK5928681.1"/>
    <property type="molecule type" value="Genomic_DNA"/>
</dbReference>
<feature type="domain" description="Four-carbon acid sugar kinase nucleotide binding" evidence="14">
    <location>
        <begin position="244"/>
        <end position="401"/>
    </location>
</feature>
<keyword evidence="4" id="KW-0418">Kinase</keyword>
<evidence type="ECO:0000259" key="14">
    <source>
        <dbReference type="Pfam" id="PF17042"/>
    </source>
</evidence>
<dbReference type="NCBIfam" id="NF043035">
    <property type="entry name" value="OxoTetrKin"/>
    <property type="match status" value="1"/>
</dbReference>
<comment type="catalytic activity">
    <reaction evidence="8">
        <text>3-dehydro-D-erythronate + ATP = 3-dehydro-4-O-phospho-D-erythronate + ADP + H(+)</text>
        <dbReference type="Rhea" id="RHEA:52556"/>
        <dbReference type="ChEBI" id="CHEBI:15378"/>
        <dbReference type="ChEBI" id="CHEBI:30616"/>
        <dbReference type="ChEBI" id="CHEBI:57958"/>
        <dbReference type="ChEBI" id="CHEBI:136593"/>
        <dbReference type="ChEBI" id="CHEBI:456216"/>
        <dbReference type="EC" id="2.7.1.217"/>
    </reaction>
</comment>
<dbReference type="AlphaFoldDB" id="A0A934WK27"/>
<evidence type="ECO:0000256" key="6">
    <source>
        <dbReference type="ARBA" id="ARBA00023277"/>
    </source>
</evidence>